<keyword evidence="5 10" id="KW-0862">Zinc</keyword>
<evidence type="ECO:0000256" key="9">
    <source>
        <dbReference type="ARBA" id="ARBA00047398"/>
    </source>
</evidence>
<dbReference type="RefSeq" id="WP_140700839.1">
    <property type="nucleotide sequence ID" value="NZ_VFSY01000001.1"/>
</dbReference>
<evidence type="ECO:0000259" key="11">
    <source>
        <dbReference type="Pfam" id="PF01406"/>
    </source>
</evidence>
<feature type="short sequence motif" description="'KMSKS' region" evidence="10">
    <location>
        <begin position="244"/>
        <end position="248"/>
    </location>
</feature>
<dbReference type="InterPro" id="IPR014729">
    <property type="entry name" value="Rossmann-like_a/b/a_fold"/>
</dbReference>
<comment type="similarity">
    <text evidence="10">Belongs to the class-I aminoacyl-tRNA synthetase family.</text>
</comment>
<dbReference type="PANTHER" id="PTHR10890:SF3">
    <property type="entry name" value="CYSTEINE--TRNA LIGASE, CYTOPLASMIC"/>
    <property type="match status" value="1"/>
</dbReference>
<dbReference type="NCBIfam" id="TIGR00435">
    <property type="entry name" value="cysS"/>
    <property type="match status" value="1"/>
</dbReference>
<dbReference type="AlphaFoldDB" id="A0A502M2F4"/>
<proteinExistence type="inferred from homology"/>
<feature type="binding site" evidence="10">
    <location>
        <position position="247"/>
    </location>
    <ligand>
        <name>ATP</name>
        <dbReference type="ChEBI" id="CHEBI:30616"/>
    </ligand>
</feature>
<dbReference type="EC" id="6.1.1.16" evidence="10"/>
<evidence type="ECO:0000256" key="8">
    <source>
        <dbReference type="ARBA" id="ARBA00023146"/>
    </source>
</evidence>
<dbReference type="SUPFAM" id="SSF52374">
    <property type="entry name" value="Nucleotidylyl transferase"/>
    <property type="match status" value="1"/>
</dbReference>
<dbReference type="HAMAP" id="MF_00041">
    <property type="entry name" value="Cys_tRNA_synth"/>
    <property type="match status" value="1"/>
</dbReference>
<dbReference type="PRINTS" id="PR00983">
    <property type="entry name" value="TRNASYNTHCYS"/>
</dbReference>
<accession>A0A502M2F4</accession>
<dbReference type="GO" id="GO:0005524">
    <property type="term" value="F:ATP binding"/>
    <property type="evidence" value="ECO:0007669"/>
    <property type="project" value="UniProtKB-UniRule"/>
</dbReference>
<dbReference type="InterPro" id="IPR032678">
    <property type="entry name" value="tRNA-synt_1_cat_dom"/>
</dbReference>
<dbReference type="EMBL" id="VFSY01000001">
    <property type="protein sequence ID" value="TPI03090.1"/>
    <property type="molecule type" value="Genomic_DNA"/>
</dbReference>
<feature type="domain" description="tRNA synthetases class I catalytic" evidence="11">
    <location>
        <begin position="4"/>
        <end position="290"/>
    </location>
</feature>
<comment type="catalytic activity">
    <reaction evidence="9 10">
        <text>tRNA(Cys) + L-cysteine + ATP = L-cysteinyl-tRNA(Cys) + AMP + diphosphate</text>
        <dbReference type="Rhea" id="RHEA:17773"/>
        <dbReference type="Rhea" id="RHEA-COMP:9661"/>
        <dbReference type="Rhea" id="RHEA-COMP:9679"/>
        <dbReference type="ChEBI" id="CHEBI:30616"/>
        <dbReference type="ChEBI" id="CHEBI:33019"/>
        <dbReference type="ChEBI" id="CHEBI:35235"/>
        <dbReference type="ChEBI" id="CHEBI:78442"/>
        <dbReference type="ChEBI" id="CHEBI:78517"/>
        <dbReference type="ChEBI" id="CHEBI:456215"/>
        <dbReference type="EC" id="6.1.1.16"/>
    </reaction>
</comment>
<feature type="binding site" evidence="10">
    <location>
        <position position="216"/>
    </location>
    <ligand>
        <name>Zn(2+)</name>
        <dbReference type="ChEBI" id="CHEBI:29105"/>
    </ligand>
</feature>
<evidence type="ECO:0000256" key="10">
    <source>
        <dbReference type="HAMAP-Rule" id="MF_00041"/>
    </source>
</evidence>
<evidence type="ECO:0000256" key="1">
    <source>
        <dbReference type="ARBA" id="ARBA00011245"/>
    </source>
</evidence>
<gene>
    <name evidence="10 12" type="primary">cysS</name>
    <name evidence="12" type="ORF">FJM01_00050</name>
</gene>
<dbReference type="GO" id="GO:0004817">
    <property type="term" value="F:cysteine-tRNA ligase activity"/>
    <property type="evidence" value="ECO:0007669"/>
    <property type="project" value="UniProtKB-UniRule"/>
</dbReference>
<evidence type="ECO:0000256" key="3">
    <source>
        <dbReference type="ARBA" id="ARBA00022723"/>
    </source>
</evidence>
<comment type="subcellular location">
    <subcellularLocation>
        <location evidence="10">Cytoplasm</location>
    </subcellularLocation>
</comment>
<protein>
    <recommendedName>
        <fullName evidence="10">Cysteine--tRNA ligase</fullName>
        <ecNumber evidence="10">6.1.1.16</ecNumber>
    </recommendedName>
    <alternativeName>
        <fullName evidence="10">Cysteinyl-tRNA synthetase</fullName>
        <shortName evidence="10">CysRS</shortName>
    </alternativeName>
</protein>
<reference evidence="12 13" key="1">
    <citation type="submission" date="2019-06" db="EMBL/GenBank/DDBJ databases">
        <title>A comparative genomics study of ostrich specific Mycoplasmas.</title>
        <authorList>
            <person name="Botes A."/>
            <person name="Nel T."/>
        </authorList>
    </citation>
    <scope>NUCLEOTIDE SEQUENCE [LARGE SCALE GENOMIC DNA]</scope>
    <source>
        <strain evidence="12 13">Ms01</strain>
    </source>
</reference>
<dbReference type="Proteomes" id="UP000317904">
    <property type="component" value="Unassembled WGS sequence"/>
</dbReference>
<dbReference type="InterPro" id="IPR024909">
    <property type="entry name" value="Cys-tRNA/MSH_ligase"/>
</dbReference>
<evidence type="ECO:0000256" key="6">
    <source>
        <dbReference type="ARBA" id="ARBA00022840"/>
    </source>
</evidence>
<evidence type="ECO:0000256" key="7">
    <source>
        <dbReference type="ARBA" id="ARBA00022917"/>
    </source>
</evidence>
<keyword evidence="7 10" id="KW-0648">Protein biosynthesis</keyword>
<evidence type="ECO:0000313" key="12">
    <source>
        <dbReference type="EMBL" id="TPI03090.1"/>
    </source>
</evidence>
<feature type="short sequence motif" description="'HIGH' region" evidence="10">
    <location>
        <begin position="9"/>
        <end position="19"/>
    </location>
</feature>
<keyword evidence="2 10" id="KW-0436">Ligase</keyword>
<comment type="subunit">
    <text evidence="1 10">Monomer.</text>
</comment>
<dbReference type="Pfam" id="PF01406">
    <property type="entry name" value="tRNA-synt_1e"/>
    <property type="match status" value="1"/>
</dbReference>
<comment type="cofactor">
    <cofactor evidence="10">
        <name>Zn(2+)</name>
        <dbReference type="ChEBI" id="CHEBI:29105"/>
    </cofactor>
    <text evidence="10">Binds 1 zinc ion per subunit.</text>
</comment>
<evidence type="ECO:0000256" key="4">
    <source>
        <dbReference type="ARBA" id="ARBA00022741"/>
    </source>
</evidence>
<keyword evidence="6 10" id="KW-0067">ATP-binding</keyword>
<dbReference type="GO" id="GO:0005829">
    <property type="term" value="C:cytosol"/>
    <property type="evidence" value="ECO:0007669"/>
    <property type="project" value="TreeGrafter"/>
</dbReference>
<evidence type="ECO:0000256" key="5">
    <source>
        <dbReference type="ARBA" id="ARBA00022833"/>
    </source>
</evidence>
<keyword evidence="4 10" id="KW-0547">Nucleotide-binding</keyword>
<feature type="binding site" evidence="10">
    <location>
        <position position="186"/>
    </location>
    <ligand>
        <name>Zn(2+)</name>
        <dbReference type="ChEBI" id="CHEBI:29105"/>
    </ligand>
</feature>
<evidence type="ECO:0000313" key="13">
    <source>
        <dbReference type="Proteomes" id="UP000317904"/>
    </source>
</evidence>
<feature type="binding site" evidence="10">
    <location>
        <position position="212"/>
    </location>
    <ligand>
        <name>Zn(2+)</name>
        <dbReference type="ChEBI" id="CHEBI:29105"/>
    </ligand>
</feature>
<comment type="caution">
    <text evidence="12">The sequence shown here is derived from an EMBL/GenBank/DDBJ whole genome shotgun (WGS) entry which is preliminary data.</text>
</comment>
<organism evidence="12 13">
    <name type="scientific">Mycoplasma struthionis</name>
    <dbReference type="NCBI Taxonomy" id="538220"/>
    <lineage>
        <taxon>Bacteria</taxon>
        <taxon>Bacillati</taxon>
        <taxon>Mycoplasmatota</taxon>
        <taxon>Mollicutes</taxon>
        <taxon>Mycoplasmataceae</taxon>
        <taxon>Mycoplasma</taxon>
    </lineage>
</organism>
<feature type="binding site" evidence="10">
    <location>
        <position position="7"/>
    </location>
    <ligand>
        <name>Zn(2+)</name>
        <dbReference type="ChEBI" id="CHEBI:29105"/>
    </ligand>
</feature>
<dbReference type="InterPro" id="IPR015803">
    <property type="entry name" value="Cys-tRNA-ligase"/>
</dbReference>
<dbReference type="PANTHER" id="PTHR10890">
    <property type="entry name" value="CYSTEINYL-TRNA SYNTHETASE"/>
    <property type="match status" value="1"/>
</dbReference>
<dbReference type="GO" id="GO:0008270">
    <property type="term" value="F:zinc ion binding"/>
    <property type="evidence" value="ECO:0007669"/>
    <property type="project" value="UniProtKB-UniRule"/>
</dbReference>
<keyword evidence="3 10" id="KW-0479">Metal-binding</keyword>
<name>A0A502M2F4_9MOLU</name>
<keyword evidence="8 10" id="KW-0030">Aminoacyl-tRNA synthetase</keyword>
<dbReference type="GO" id="GO:0006423">
    <property type="term" value="P:cysteinyl-tRNA aminoacylation"/>
    <property type="evidence" value="ECO:0007669"/>
    <property type="project" value="UniProtKB-UniRule"/>
</dbReference>
<sequence>MKRYYLCGPTVYNYPHIGNMRPIVTFDLMIRSQRYLGEEVYFLHNITDIDDKIILKAKQENKTEKEISSYYEAYYLNLFKTFNLEMPTKIIRVTDSLNDMYEYINELIKVEAAYRIGGNIFFDVAKYKDIYGTISNQKLEALKHVEDDGALGKKNSFDFTLWKDTTDGIKFSSPWGLGRPGWHTECSCFIYKYFNKEQLDIHGGGIDLIFPHHENENIQHYALTEQNIAKDWIHFGTLNYKNEKMSKSIGNIIYPHNFLEDYDADSYKLLMLTTNYSKPINVTEELLEVNQNQINKLKTIVKKIQLLNLNLDIDKNLVNELISKFAKLNFANGYRDLIALIKKQDNWGTLKEVFRILGFNFVYEVVSEEDINLYKNWNELIVKKDYSEADKLREMLIKKGLL</sequence>
<dbReference type="Gene3D" id="3.40.50.620">
    <property type="entry name" value="HUPs"/>
    <property type="match status" value="1"/>
</dbReference>
<evidence type="ECO:0000256" key="2">
    <source>
        <dbReference type="ARBA" id="ARBA00022598"/>
    </source>
</evidence>
<keyword evidence="10" id="KW-0963">Cytoplasm</keyword>